<evidence type="ECO:0000313" key="2">
    <source>
        <dbReference type="Proteomes" id="UP001597419"/>
    </source>
</evidence>
<name>A0ABW5GKF4_9PSEU</name>
<keyword evidence="2" id="KW-1185">Reference proteome</keyword>
<dbReference type="Proteomes" id="UP001597419">
    <property type="component" value="Unassembled WGS sequence"/>
</dbReference>
<evidence type="ECO:0000313" key="1">
    <source>
        <dbReference type="EMBL" id="MFD2461303.1"/>
    </source>
</evidence>
<protein>
    <submittedName>
        <fullName evidence="1">Uncharacterized protein</fullName>
    </submittedName>
</protein>
<sequence>MQDQPWHEDVLDDAASTVARRFEIDDEHARELVGQVADALEEGGDAVGDAGWDVQQEYPDVDGEEFVEDVATSLGYDDIW</sequence>
<organism evidence="1 2">
    <name type="scientific">Amycolatopsis samaneae</name>
    <dbReference type="NCBI Taxonomy" id="664691"/>
    <lineage>
        <taxon>Bacteria</taxon>
        <taxon>Bacillati</taxon>
        <taxon>Actinomycetota</taxon>
        <taxon>Actinomycetes</taxon>
        <taxon>Pseudonocardiales</taxon>
        <taxon>Pseudonocardiaceae</taxon>
        <taxon>Amycolatopsis</taxon>
    </lineage>
</organism>
<proteinExistence type="predicted"/>
<gene>
    <name evidence="1" type="ORF">ACFSYJ_22050</name>
</gene>
<dbReference type="EMBL" id="JBHUKU010000012">
    <property type="protein sequence ID" value="MFD2461303.1"/>
    <property type="molecule type" value="Genomic_DNA"/>
</dbReference>
<accession>A0ABW5GKF4</accession>
<comment type="caution">
    <text evidence="1">The sequence shown here is derived from an EMBL/GenBank/DDBJ whole genome shotgun (WGS) entry which is preliminary data.</text>
</comment>
<dbReference type="RefSeq" id="WP_345408823.1">
    <property type="nucleotide sequence ID" value="NZ_BAABHG010000031.1"/>
</dbReference>
<reference evidence="2" key="1">
    <citation type="journal article" date="2019" name="Int. J. Syst. Evol. Microbiol.">
        <title>The Global Catalogue of Microorganisms (GCM) 10K type strain sequencing project: providing services to taxonomists for standard genome sequencing and annotation.</title>
        <authorList>
            <consortium name="The Broad Institute Genomics Platform"/>
            <consortium name="The Broad Institute Genome Sequencing Center for Infectious Disease"/>
            <person name="Wu L."/>
            <person name="Ma J."/>
        </authorList>
    </citation>
    <scope>NUCLEOTIDE SEQUENCE [LARGE SCALE GENOMIC DNA]</scope>
    <source>
        <strain evidence="2">CGMCC 4.7643</strain>
    </source>
</reference>